<evidence type="ECO:0000313" key="1">
    <source>
        <dbReference type="EMBL" id="KAK9112249.1"/>
    </source>
</evidence>
<name>A0AAP0IBA2_9MAGN</name>
<accession>A0AAP0IBA2</accession>
<dbReference type="AlphaFoldDB" id="A0AAP0IBA2"/>
<organism evidence="1 2">
    <name type="scientific">Stephania cephalantha</name>
    <dbReference type="NCBI Taxonomy" id="152367"/>
    <lineage>
        <taxon>Eukaryota</taxon>
        <taxon>Viridiplantae</taxon>
        <taxon>Streptophyta</taxon>
        <taxon>Embryophyta</taxon>
        <taxon>Tracheophyta</taxon>
        <taxon>Spermatophyta</taxon>
        <taxon>Magnoliopsida</taxon>
        <taxon>Ranunculales</taxon>
        <taxon>Menispermaceae</taxon>
        <taxon>Menispermoideae</taxon>
        <taxon>Cissampelideae</taxon>
        <taxon>Stephania</taxon>
    </lineage>
</organism>
<comment type="caution">
    <text evidence="1">The sequence shown here is derived from an EMBL/GenBank/DDBJ whole genome shotgun (WGS) entry which is preliminary data.</text>
</comment>
<dbReference type="EMBL" id="JBBNAG010000008">
    <property type="protein sequence ID" value="KAK9112249.1"/>
    <property type="molecule type" value="Genomic_DNA"/>
</dbReference>
<gene>
    <name evidence="1" type="ORF">Scep_019768</name>
</gene>
<evidence type="ECO:0000313" key="2">
    <source>
        <dbReference type="Proteomes" id="UP001419268"/>
    </source>
</evidence>
<proteinExistence type="predicted"/>
<keyword evidence="2" id="KW-1185">Reference proteome</keyword>
<sequence length="97" mass="11043">MTQDKRFEDIMETSTQAPKTTQAVDDSSCVLHRKCKLLKWDGISDQVVAEGSIACVDPTKIIHHIPLGIGNWKIWIERVIDSSAFLYRPDMDSEYMS</sequence>
<protein>
    <submittedName>
        <fullName evidence="1">Uncharacterized protein</fullName>
    </submittedName>
</protein>
<reference evidence="1 2" key="1">
    <citation type="submission" date="2024-01" db="EMBL/GenBank/DDBJ databases">
        <title>Genome assemblies of Stephania.</title>
        <authorList>
            <person name="Yang L."/>
        </authorList>
    </citation>
    <scope>NUCLEOTIDE SEQUENCE [LARGE SCALE GENOMIC DNA]</scope>
    <source>
        <strain evidence="1">JXDWG</strain>
        <tissue evidence="1">Leaf</tissue>
    </source>
</reference>
<dbReference type="Proteomes" id="UP001419268">
    <property type="component" value="Unassembled WGS sequence"/>
</dbReference>